<dbReference type="InterPro" id="IPR011990">
    <property type="entry name" value="TPR-like_helical_dom_sf"/>
</dbReference>
<feature type="chain" id="PRO_5046133549" description="histidine kinase" evidence="10">
    <location>
        <begin position="19"/>
        <end position="665"/>
    </location>
</feature>
<dbReference type="SUPFAM" id="SSF55874">
    <property type="entry name" value="ATPase domain of HSP90 chaperone/DNA topoisomerase II/histidine kinase"/>
    <property type="match status" value="1"/>
</dbReference>
<dbReference type="PANTHER" id="PTHR41523">
    <property type="entry name" value="TWO-COMPONENT SYSTEM SENSOR PROTEIN"/>
    <property type="match status" value="1"/>
</dbReference>
<evidence type="ECO:0000259" key="11">
    <source>
        <dbReference type="PROSITE" id="PS50109"/>
    </source>
</evidence>
<feature type="signal peptide" evidence="10">
    <location>
        <begin position="1"/>
        <end position="18"/>
    </location>
</feature>
<proteinExistence type="predicted"/>
<evidence type="ECO:0000256" key="8">
    <source>
        <dbReference type="SAM" id="Coils"/>
    </source>
</evidence>
<dbReference type="GO" id="GO:0005524">
    <property type="term" value="F:ATP binding"/>
    <property type="evidence" value="ECO:0007669"/>
    <property type="project" value="UniProtKB-KW"/>
</dbReference>
<dbReference type="PANTHER" id="PTHR41523:SF8">
    <property type="entry name" value="ETHYLENE RESPONSE SENSOR PROTEIN"/>
    <property type="match status" value="1"/>
</dbReference>
<accession>A0ABY7S073</accession>
<keyword evidence="3" id="KW-0597">Phosphoprotein</keyword>
<dbReference type="PROSITE" id="PS50109">
    <property type="entry name" value="HIS_KIN"/>
    <property type="match status" value="1"/>
</dbReference>
<comment type="catalytic activity">
    <reaction evidence="1">
        <text>ATP + protein L-histidine = ADP + protein N-phospho-L-histidine.</text>
        <dbReference type="EC" id="2.7.13.3"/>
    </reaction>
</comment>
<dbReference type="Gene3D" id="3.30.565.10">
    <property type="entry name" value="Histidine kinase-like ATPase, C-terminal domain"/>
    <property type="match status" value="1"/>
</dbReference>
<evidence type="ECO:0000256" key="3">
    <source>
        <dbReference type="ARBA" id="ARBA00022553"/>
    </source>
</evidence>
<evidence type="ECO:0000256" key="6">
    <source>
        <dbReference type="ARBA" id="ARBA00022777"/>
    </source>
</evidence>
<keyword evidence="10" id="KW-0732">Signal</keyword>
<dbReference type="Gene3D" id="1.25.40.10">
    <property type="entry name" value="Tetratricopeptide repeat domain"/>
    <property type="match status" value="1"/>
</dbReference>
<dbReference type="Pfam" id="PF02518">
    <property type="entry name" value="HATPase_c"/>
    <property type="match status" value="1"/>
</dbReference>
<keyword evidence="9" id="KW-0472">Membrane</keyword>
<dbReference type="RefSeq" id="WP_249995473.1">
    <property type="nucleotide sequence ID" value="NZ_CP116221.1"/>
</dbReference>
<feature type="transmembrane region" description="Helical" evidence="9">
    <location>
        <begin position="418"/>
        <end position="438"/>
    </location>
</feature>
<keyword evidence="9" id="KW-0812">Transmembrane</keyword>
<dbReference type="Proteomes" id="UP001202717">
    <property type="component" value="Chromosome"/>
</dbReference>
<dbReference type="InterPro" id="IPR005467">
    <property type="entry name" value="His_kinase_dom"/>
</dbReference>
<gene>
    <name evidence="12" type="ORF">MUN68_004230</name>
</gene>
<keyword evidence="13" id="KW-1185">Reference proteome</keyword>
<evidence type="ECO:0000256" key="7">
    <source>
        <dbReference type="ARBA" id="ARBA00022840"/>
    </source>
</evidence>
<dbReference type="Gene3D" id="3.30.450.20">
    <property type="entry name" value="PAS domain"/>
    <property type="match status" value="1"/>
</dbReference>
<evidence type="ECO:0000256" key="4">
    <source>
        <dbReference type="ARBA" id="ARBA00022679"/>
    </source>
</evidence>
<dbReference type="Pfam" id="PF13181">
    <property type="entry name" value="TPR_8"/>
    <property type="match status" value="1"/>
</dbReference>
<evidence type="ECO:0000313" key="13">
    <source>
        <dbReference type="Proteomes" id="UP001202717"/>
    </source>
</evidence>
<dbReference type="InterPro" id="IPR011495">
    <property type="entry name" value="Sig_transdc_His_kin_sub2_dim/P"/>
</dbReference>
<feature type="domain" description="Histidine kinase" evidence="11">
    <location>
        <begin position="468"/>
        <end position="661"/>
    </location>
</feature>
<organism evidence="12 13">
    <name type="scientific">Psychroserpens ponticola</name>
    <dbReference type="NCBI Taxonomy" id="2932268"/>
    <lineage>
        <taxon>Bacteria</taxon>
        <taxon>Pseudomonadati</taxon>
        <taxon>Bacteroidota</taxon>
        <taxon>Flavobacteriia</taxon>
        <taxon>Flavobacteriales</taxon>
        <taxon>Flavobacteriaceae</taxon>
        <taxon>Psychroserpens</taxon>
    </lineage>
</organism>
<dbReference type="InterPro" id="IPR003594">
    <property type="entry name" value="HATPase_dom"/>
</dbReference>
<dbReference type="SMART" id="SM00028">
    <property type="entry name" value="TPR"/>
    <property type="match status" value="3"/>
</dbReference>
<dbReference type="Pfam" id="PF07568">
    <property type="entry name" value="HisKA_2"/>
    <property type="match status" value="1"/>
</dbReference>
<keyword evidence="9" id="KW-1133">Transmembrane helix</keyword>
<dbReference type="EMBL" id="CP116221">
    <property type="protein sequence ID" value="WCO02707.1"/>
    <property type="molecule type" value="Genomic_DNA"/>
</dbReference>
<dbReference type="InterPro" id="IPR036890">
    <property type="entry name" value="HATPase_C_sf"/>
</dbReference>
<evidence type="ECO:0000256" key="9">
    <source>
        <dbReference type="SAM" id="Phobius"/>
    </source>
</evidence>
<keyword evidence="5" id="KW-0547">Nucleotide-binding</keyword>
<dbReference type="SUPFAM" id="SSF48452">
    <property type="entry name" value="TPR-like"/>
    <property type="match status" value="1"/>
</dbReference>
<sequence>MRIIAVILFCLFNTNLCAQSFQIEAIESALANSISESEERYKLTVELGQMLRPYDSEVEKKGYPTEYFDYINDALIWSNKNGSLKQIAAAKRFEIDYYLSHREIVKFIALANEMITKDSFATLQDKHFIYTYLCFEYYSAGYLTNYIELIPEKYRILKALNKEPEASQNEFSDIASAYYAMSQYERARAYYKKAIVSVKEKNRPFFKASINNNIGLSFSREEQADSAEVYFKKALQLVSISNVKQEGFKPNYNEHFKNVINLNIAELELNKNNYNNAINALKKESISALDLGEINLYIEANNTLSHIYFLKKEYLKALFYINKAREAIPYKQFTTLLISNLQLESKILLALDKQEESEKVYNKMNHLQDSIAINKTKRSSEIAAILYEKNKNDLEIQIQKLKLLEKNNKISSQKQQQIFYLLFIVTLLLLLFMLYAFLRKTKIQKAEIETQKLAVDQSLIEKEILLKEVHHRVKNNLQVVSSLLSKQAKTSNDESVKKLMDDGQNRINAMAMIHQQLYKTENLERINLKEYTTLLVDNISDYTEFKANIKIDIPETTFHVDVAVPYGLILNELLSNSFQYGFKGKKSGTINITITKLEEHTYLLCVEDNGIGLPSNMEEKSKKTYGLSLIKGLAWQLRGNVKYYNKKPEGCAFEITFSDNLKENV</sequence>
<evidence type="ECO:0000256" key="5">
    <source>
        <dbReference type="ARBA" id="ARBA00022741"/>
    </source>
</evidence>
<feature type="coiled-coil region" evidence="8">
    <location>
        <begin position="257"/>
        <end position="284"/>
    </location>
</feature>
<evidence type="ECO:0000256" key="1">
    <source>
        <dbReference type="ARBA" id="ARBA00000085"/>
    </source>
</evidence>
<name>A0ABY7S073_9FLAO</name>
<keyword evidence="8" id="KW-0175">Coiled coil</keyword>
<dbReference type="SMART" id="SM00387">
    <property type="entry name" value="HATPase_c"/>
    <property type="match status" value="1"/>
</dbReference>
<evidence type="ECO:0000256" key="2">
    <source>
        <dbReference type="ARBA" id="ARBA00012438"/>
    </source>
</evidence>
<keyword evidence="4" id="KW-0808">Transferase</keyword>
<keyword evidence="7 12" id="KW-0067">ATP-binding</keyword>
<dbReference type="EC" id="2.7.13.3" evidence="2"/>
<protein>
    <recommendedName>
        <fullName evidence="2">histidine kinase</fullName>
        <ecNumber evidence="2">2.7.13.3</ecNumber>
    </recommendedName>
</protein>
<reference evidence="12 13" key="1">
    <citation type="submission" date="2023-01" db="EMBL/GenBank/DDBJ databases">
        <title>Psychroserpens ponticola sp. nov., isolated from seawater.</title>
        <authorList>
            <person name="Kristyanto S."/>
            <person name="Jung J."/>
            <person name="Kim J.M."/>
            <person name="Jeon C.O."/>
        </authorList>
    </citation>
    <scope>NUCLEOTIDE SEQUENCE [LARGE SCALE GENOMIC DNA]</scope>
    <source>
        <strain evidence="12 13">MSW6</strain>
    </source>
</reference>
<evidence type="ECO:0000256" key="10">
    <source>
        <dbReference type="SAM" id="SignalP"/>
    </source>
</evidence>
<keyword evidence="6" id="KW-0418">Kinase</keyword>
<dbReference type="InterPro" id="IPR019734">
    <property type="entry name" value="TPR_rpt"/>
</dbReference>
<evidence type="ECO:0000313" key="12">
    <source>
        <dbReference type="EMBL" id="WCO02707.1"/>
    </source>
</evidence>